<dbReference type="Gene3D" id="3.30.200.20">
    <property type="entry name" value="Phosphorylase Kinase, domain 1"/>
    <property type="match status" value="1"/>
</dbReference>
<keyword evidence="7" id="KW-0418">Kinase</keyword>
<evidence type="ECO:0000259" key="20">
    <source>
        <dbReference type="PROSITE" id="PS51550"/>
    </source>
</evidence>
<dbReference type="PRINTS" id="PR00109">
    <property type="entry name" value="TYRKINASE"/>
</dbReference>
<dbReference type="Gene3D" id="1.10.510.10">
    <property type="entry name" value="Transferase(Phosphotransferase) domain 1"/>
    <property type="match status" value="1"/>
</dbReference>
<protein>
    <recommendedName>
        <fullName evidence="2">receptor protein-tyrosine kinase</fullName>
        <ecNumber evidence="2">2.7.10.1</ecNumber>
    </recommendedName>
</protein>
<dbReference type="PROSITE" id="PS00109">
    <property type="entry name" value="PROTEIN_KINASE_TYR"/>
    <property type="match status" value="1"/>
</dbReference>
<feature type="transmembrane region" description="Helical" evidence="16">
    <location>
        <begin position="409"/>
        <end position="432"/>
    </location>
</feature>
<dbReference type="InterPro" id="IPR011009">
    <property type="entry name" value="Kinase-like_dom_sf"/>
</dbReference>
<reference evidence="22" key="1">
    <citation type="submission" date="2025-08" db="UniProtKB">
        <authorList>
            <consortium name="RefSeq"/>
        </authorList>
    </citation>
    <scope>IDENTIFICATION</scope>
    <source>
        <tissue evidence="22">Blood</tissue>
    </source>
</reference>
<keyword evidence="6 14" id="KW-0547">Nucleotide-binding</keyword>
<dbReference type="Pfam" id="PF01404">
    <property type="entry name" value="Ephrin_lbd"/>
    <property type="match status" value="1"/>
</dbReference>
<keyword evidence="10 16" id="KW-0472">Membrane</keyword>
<keyword evidence="8 14" id="KW-0067">ATP-binding</keyword>
<feature type="domain" description="Protein kinase" evidence="17">
    <location>
        <begin position="490"/>
        <end position="751"/>
    </location>
</feature>
<evidence type="ECO:0000313" key="21">
    <source>
        <dbReference type="Proteomes" id="UP001652662"/>
    </source>
</evidence>
<evidence type="ECO:0000256" key="11">
    <source>
        <dbReference type="ARBA" id="ARBA00023137"/>
    </source>
</evidence>
<dbReference type="InterPro" id="IPR050449">
    <property type="entry name" value="Ephrin_rcpt_TKs"/>
</dbReference>
<evidence type="ECO:0000256" key="14">
    <source>
        <dbReference type="PROSITE-ProRule" id="PRU10141"/>
    </source>
</evidence>
<evidence type="ECO:0000256" key="1">
    <source>
        <dbReference type="ARBA" id="ARBA00004479"/>
    </source>
</evidence>
<dbReference type="Pfam" id="PF00041">
    <property type="entry name" value="fn3"/>
    <property type="match status" value="1"/>
</dbReference>
<sequence length="852" mass="94719">MRGSGPRGAGRLRPPGGGGRNPPSPPASLAGCYSAPRRAPLWTCLVLCAALRTLLASPSNEVNLLDSRTVMGDLGWIAFPKNGWEEIGEVDENYAPIHTYQVCKVMEQNQNNWLLTSWISNEGASRIFIELKFTLRDCNSLPGGLGTCKETFNMYYFESDDENGRNIKENQYIKIDTIAADESFTELDLGDRVMKLNTEVRDVGPLSKKGFYLAFQDVGACIALVSVRVYYKKCPSVVRHLAVFPDTITGADSSQLLEVSGSCVNHSVTDEPPKMHCSAEGEWLVPIGKCMCQAGYEEKNGTCQAPSPVTNVKKGKIAKNSISLSWQEPDRPNGIILEYEIKYFEKDQETSYTIIKSKETTITAEGLKPASVYVFQIRARTAAGYGVFSRRFEFETIPVFAASSDQSQIPIIAVSVTVGVILLAVVIGFLLSGRRCGYSKAKQDPEEEKMHFHNGHIKLPGVRTYIDPHTYEDPNQAVHEFAKEIEASCITIERVIGAGEFGEVCSGRLKLPGKRELPVAIKTLKVGYTEKQRRDFLGEASIMGQFDHPNIIHLEGVVTKSKPVMIVTEYMENGSLDTFLKKNDGQFTVIQLVGMLRGIAAGMKYLSDMGYVHRDLAARNILINSNLVCKVSDFGLSRVLEDDPEAAYTTRGGKIPIRWTAPEAIAFRKFTSASDVWSYGIVMWEVVSYGERPYWEMTNQDVIKAVEEGYRLPSPMDCPAALYQLMLDCWQKERNSRPKFDEIVNMLDKLIRNPSSLKTLVNASSRVSNLMAEHGSLGSGAYRSVGEWLEAIKMGRYTEIFMENGYSSMDAVAQVTLEDLRRLGVTLVGHQKKIMNSLQEMKVQLVNGMVPL</sequence>
<evidence type="ECO:0000259" key="19">
    <source>
        <dbReference type="PROSITE" id="PS50853"/>
    </source>
</evidence>
<keyword evidence="3" id="KW-0597">Phosphoprotein</keyword>
<dbReference type="SMART" id="SM00454">
    <property type="entry name" value="SAM"/>
    <property type="match status" value="1"/>
</dbReference>
<dbReference type="PROSITE" id="PS00790">
    <property type="entry name" value="RECEPTOR_TYR_KIN_V_1"/>
    <property type="match status" value="1"/>
</dbReference>
<keyword evidence="5 16" id="KW-0812">Transmembrane</keyword>
<keyword evidence="21" id="KW-1185">Reference proteome</keyword>
<dbReference type="PROSITE" id="PS00107">
    <property type="entry name" value="PROTEIN_KINASE_ATP"/>
    <property type="match status" value="1"/>
</dbReference>
<dbReference type="SMART" id="SM00615">
    <property type="entry name" value="EPH_lbd"/>
    <property type="match status" value="1"/>
</dbReference>
<evidence type="ECO:0000256" key="12">
    <source>
        <dbReference type="ARBA" id="ARBA00023170"/>
    </source>
</evidence>
<keyword evidence="4" id="KW-0808">Transferase</keyword>
<evidence type="ECO:0000256" key="16">
    <source>
        <dbReference type="SAM" id="Phobius"/>
    </source>
</evidence>
<dbReference type="CDD" id="cd09546">
    <property type="entry name" value="SAM_EPH-A5"/>
    <property type="match status" value="1"/>
</dbReference>
<evidence type="ECO:0000256" key="7">
    <source>
        <dbReference type="ARBA" id="ARBA00022777"/>
    </source>
</evidence>
<dbReference type="InterPro" id="IPR027936">
    <property type="entry name" value="Eph_TM"/>
</dbReference>
<dbReference type="InterPro" id="IPR013761">
    <property type="entry name" value="SAM/pointed_sf"/>
</dbReference>
<evidence type="ECO:0000259" key="17">
    <source>
        <dbReference type="PROSITE" id="PS50011"/>
    </source>
</evidence>
<dbReference type="InterPro" id="IPR008979">
    <property type="entry name" value="Galactose-bd-like_sf"/>
</dbReference>
<organism evidence="21 22">
    <name type="scientific">Equus przewalskii</name>
    <name type="common">Przewalski's horse</name>
    <name type="synonym">Equus caballus przewalskii</name>
    <dbReference type="NCBI Taxonomy" id="9798"/>
    <lineage>
        <taxon>Eukaryota</taxon>
        <taxon>Metazoa</taxon>
        <taxon>Chordata</taxon>
        <taxon>Craniata</taxon>
        <taxon>Vertebrata</taxon>
        <taxon>Euteleostomi</taxon>
        <taxon>Mammalia</taxon>
        <taxon>Eutheria</taxon>
        <taxon>Laurasiatheria</taxon>
        <taxon>Perissodactyla</taxon>
        <taxon>Equidae</taxon>
        <taxon>Equus</taxon>
    </lineage>
</organism>
<evidence type="ECO:0000256" key="4">
    <source>
        <dbReference type="ARBA" id="ARBA00022679"/>
    </source>
</evidence>
<feature type="domain" description="Eph LBD" evidence="20">
    <location>
        <begin position="61"/>
        <end position="239"/>
    </location>
</feature>
<proteinExistence type="predicted"/>
<evidence type="ECO:0000256" key="15">
    <source>
        <dbReference type="SAM" id="MobiDB-lite"/>
    </source>
</evidence>
<dbReference type="SUPFAM" id="SSF49785">
    <property type="entry name" value="Galactose-binding domain-like"/>
    <property type="match status" value="1"/>
</dbReference>
<dbReference type="SUPFAM" id="SSF49265">
    <property type="entry name" value="Fibronectin type III"/>
    <property type="match status" value="1"/>
</dbReference>
<dbReference type="InterPro" id="IPR036116">
    <property type="entry name" value="FN3_sf"/>
</dbReference>
<dbReference type="InterPro" id="IPR013783">
    <property type="entry name" value="Ig-like_fold"/>
</dbReference>
<dbReference type="GeneID" id="103553349"/>
<dbReference type="CDD" id="cd05066">
    <property type="entry name" value="PTKc_EphR_A"/>
    <property type="match status" value="1"/>
</dbReference>
<dbReference type="RefSeq" id="XP_070468918.1">
    <property type="nucleotide sequence ID" value="XM_070612817.1"/>
</dbReference>
<dbReference type="PROSITE" id="PS50105">
    <property type="entry name" value="SAM_DOMAIN"/>
    <property type="match status" value="1"/>
</dbReference>
<evidence type="ECO:0000256" key="5">
    <source>
        <dbReference type="ARBA" id="ARBA00022692"/>
    </source>
</evidence>
<dbReference type="CDD" id="cd00063">
    <property type="entry name" value="FN3"/>
    <property type="match status" value="1"/>
</dbReference>
<evidence type="ECO:0000313" key="22">
    <source>
        <dbReference type="RefSeq" id="XP_070468918.1"/>
    </source>
</evidence>
<dbReference type="Gene3D" id="1.10.150.50">
    <property type="entry name" value="Transcription Factor, Ets-1"/>
    <property type="match status" value="1"/>
</dbReference>
<dbReference type="InterPro" id="IPR034277">
    <property type="entry name" value="EphA5_rcpt_lig-bd"/>
</dbReference>
<keyword evidence="11" id="KW-0829">Tyrosine-protein kinase</keyword>
<dbReference type="InterPro" id="IPR003961">
    <property type="entry name" value="FN3_dom"/>
</dbReference>
<dbReference type="PROSITE" id="PS51550">
    <property type="entry name" value="EPH_LBD"/>
    <property type="match status" value="1"/>
</dbReference>
<name>A0ABM4NVG3_EQUPR</name>
<feature type="binding site" evidence="14">
    <location>
        <position position="522"/>
    </location>
    <ligand>
        <name>ATP</name>
        <dbReference type="ChEBI" id="CHEBI:30616"/>
    </ligand>
</feature>
<comment type="catalytic activity">
    <reaction evidence="13">
        <text>L-tyrosyl-[protein] + ATP = O-phospho-L-tyrosyl-[protein] + ADP + H(+)</text>
        <dbReference type="Rhea" id="RHEA:10596"/>
        <dbReference type="Rhea" id="RHEA-COMP:10136"/>
        <dbReference type="Rhea" id="RHEA-COMP:20101"/>
        <dbReference type="ChEBI" id="CHEBI:15378"/>
        <dbReference type="ChEBI" id="CHEBI:30616"/>
        <dbReference type="ChEBI" id="CHEBI:46858"/>
        <dbReference type="ChEBI" id="CHEBI:61978"/>
        <dbReference type="ChEBI" id="CHEBI:456216"/>
        <dbReference type="EC" id="2.7.10.1"/>
    </reaction>
</comment>
<dbReference type="InterPro" id="IPR008266">
    <property type="entry name" value="Tyr_kinase_AS"/>
</dbReference>
<dbReference type="CDD" id="cd10483">
    <property type="entry name" value="EphR_LBD_A5"/>
    <property type="match status" value="1"/>
</dbReference>
<dbReference type="PANTHER" id="PTHR46877">
    <property type="entry name" value="EPH RECEPTOR A5"/>
    <property type="match status" value="1"/>
</dbReference>
<evidence type="ECO:0000256" key="8">
    <source>
        <dbReference type="ARBA" id="ARBA00022840"/>
    </source>
</evidence>
<keyword evidence="12 22" id="KW-0675">Receptor</keyword>
<evidence type="ECO:0000259" key="18">
    <source>
        <dbReference type="PROSITE" id="PS50105"/>
    </source>
</evidence>
<evidence type="ECO:0000256" key="2">
    <source>
        <dbReference type="ARBA" id="ARBA00011902"/>
    </source>
</evidence>
<dbReference type="InterPro" id="IPR001660">
    <property type="entry name" value="SAM"/>
</dbReference>
<feature type="region of interest" description="Disordered" evidence="15">
    <location>
        <begin position="1"/>
        <end position="27"/>
    </location>
</feature>
<dbReference type="SUPFAM" id="SSF56112">
    <property type="entry name" value="Protein kinase-like (PK-like)"/>
    <property type="match status" value="1"/>
</dbReference>
<keyword evidence="9 16" id="KW-1133">Transmembrane helix</keyword>
<dbReference type="InterPro" id="IPR000719">
    <property type="entry name" value="Prot_kinase_dom"/>
</dbReference>
<dbReference type="Pfam" id="PF14575">
    <property type="entry name" value="EphA2_TM"/>
    <property type="match status" value="1"/>
</dbReference>
<feature type="domain" description="SAM" evidence="18">
    <location>
        <begin position="780"/>
        <end position="844"/>
    </location>
</feature>
<dbReference type="Pfam" id="PF00536">
    <property type="entry name" value="SAM_1"/>
    <property type="match status" value="1"/>
</dbReference>
<dbReference type="Proteomes" id="UP001652662">
    <property type="component" value="Chromosome 3"/>
</dbReference>
<evidence type="ECO:0000256" key="6">
    <source>
        <dbReference type="ARBA" id="ARBA00022741"/>
    </source>
</evidence>
<accession>A0ABM4NVG3</accession>
<dbReference type="InterPro" id="IPR001090">
    <property type="entry name" value="Ephrin_rcpt_lig-bd_dom"/>
</dbReference>
<feature type="domain" description="Fibronectin type-III" evidence="19">
    <location>
        <begin position="305"/>
        <end position="399"/>
    </location>
</feature>
<dbReference type="SUPFAM" id="SSF47769">
    <property type="entry name" value="SAM/Pointed domain"/>
    <property type="match status" value="1"/>
</dbReference>
<dbReference type="PRINTS" id="PR00014">
    <property type="entry name" value="FNTYPEIII"/>
</dbReference>
<evidence type="ECO:0000256" key="10">
    <source>
        <dbReference type="ARBA" id="ARBA00023136"/>
    </source>
</evidence>
<dbReference type="PANTHER" id="PTHR46877:SF13">
    <property type="entry name" value="EPHRIN TYPE-A RECEPTOR 5"/>
    <property type="match status" value="1"/>
</dbReference>
<evidence type="ECO:0000256" key="3">
    <source>
        <dbReference type="ARBA" id="ARBA00022553"/>
    </source>
</evidence>
<gene>
    <name evidence="22" type="primary">EPHA5</name>
</gene>
<dbReference type="Pfam" id="PF07714">
    <property type="entry name" value="PK_Tyr_Ser-Thr"/>
    <property type="match status" value="1"/>
</dbReference>
<dbReference type="InterPro" id="IPR020635">
    <property type="entry name" value="Tyr_kinase_cat_dom"/>
</dbReference>
<dbReference type="InterPro" id="IPR017441">
    <property type="entry name" value="Protein_kinase_ATP_BS"/>
</dbReference>
<dbReference type="PROSITE" id="PS50011">
    <property type="entry name" value="PROTEIN_KINASE_DOM"/>
    <property type="match status" value="1"/>
</dbReference>
<dbReference type="EC" id="2.7.10.1" evidence="2"/>
<comment type="subcellular location">
    <subcellularLocation>
        <location evidence="1">Membrane</location>
        <topology evidence="1">Single-pass type I membrane protein</topology>
    </subcellularLocation>
</comment>
<dbReference type="PROSITE" id="PS00791">
    <property type="entry name" value="RECEPTOR_TYR_KIN_V_2"/>
    <property type="match status" value="1"/>
</dbReference>
<dbReference type="Pfam" id="PF25599">
    <property type="entry name" value="Ephrin_CRD"/>
    <property type="match status" value="1"/>
</dbReference>
<dbReference type="PROSITE" id="PS51257">
    <property type="entry name" value="PROKAR_LIPOPROTEIN"/>
    <property type="match status" value="1"/>
</dbReference>
<dbReference type="InterPro" id="IPR001245">
    <property type="entry name" value="Ser-Thr/Tyr_kinase_cat_dom"/>
</dbReference>
<dbReference type="SMART" id="SM00060">
    <property type="entry name" value="FN3"/>
    <property type="match status" value="1"/>
</dbReference>
<dbReference type="SMART" id="SM00219">
    <property type="entry name" value="TyrKc"/>
    <property type="match status" value="1"/>
</dbReference>
<evidence type="ECO:0000256" key="9">
    <source>
        <dbReference type="ARBA" id="ARBA00022989"/>
    </source>
</evidence>
<dbReference type="Gene3D" id="2.60.40.1770">
    <property type="entry name" value="ephrin a2 ectodomain"/>
    <property type="match status" value="1"/>
</dbReference>
<dbReference type="PROSITE" id="PS50853">
    <property type="entry name" value="FN3"/>
    <property type="match status" value="1"/>
</dbReference>
<dbReference type="InterPro" id="IPR001426">
    <property type="entry name" value="Tyr_kinase_rcpt_V_CS"/>
</dbReference>
<evidence type="ECO:0000256" key="13">
    <source>
        <dbReference type="ARBA" id="ARBA00051243"/>
    </source>
</evidence>
<dbReference type="Gene3D" id="2.60.120.260">
    <property type="entry name" value="Galactose-binding domain-like"/>
    <property type="match status" value="1"/>
</dbReference>
<dbReference type="Gene3D" id="2.60.40.10">
    <property type="entry name" value="Immunoglobulins"/>
    <property type="match status" value="1"/>
</dbReference>